<reference evidence="2" key="1">
    <citation type="submission" date="2016-07" db="EMBL/GenBank/DDBJ databases">
        <title>Salivary Glands transcriptome analysis on engorged females of Ornithodoros brasiliensis (Acari:Argasidae).</title>
        <authorList>
            <person name="Simons S.M."/>
            <person name="Carvalho E."/>
            <person name="Junqueira-de-Azevedo I."/>
            <person name="Ho P.L."/>
            <person name="Giovanni D."/>
            <person name="Mendonca R."/>
            <person name="Onofrio V."/>
            <person name="Landulfo G."/>
            <person name="Ramirez D."/>
            <person name="Barros-Battesti D."/>
        </authorList>
    </citation>
    <scope>NUCLEOTIDE SEQUENCE</scope>
    <source>
        <strain evidence="2">Female</strain>
        <tissue evidence="2">Salivary gland</tissue>
    </source>
</reference>
<feature type="transmembrane region" description="Helical" evidence="1">
    <location>
        <begin position="12"/>
        <end position="35"/>
    </location>
</feature>
<sequence length="108" mass="12540">GHKRQLYSKRPAVHTFIFFNVVHFYLLRTLLAVSFRQLQSNPFRPYSKKFIVPDIMALSFVKEVEDTNCVEVQQALSMASQKICKQFAVFFAGLCNADFHLSLYILCE</sequence>
<name>A0A1D2AIU8_ORNBR</name>
<evidence type="ECO:0000256" key="1">
    <source>
        <dbReference type="SAM" id="Phobius"/>
    </source>
</evidence>
<dbReference type="AlphaFoldDB" id="A0A1D2AIU8"/>
<dbReference type="EMBL" id="GETE01000936">
    <property type="protein sequence ID" value="JAT78855.1"/>
    <property type="molecule type" value="Transcribed_RNA"/>
</dbReference>
<protein>
    <submittedName>
        <fullName evidence="2">Uncharacterized protein</fullName>
    </submittedName>
</protein>
<evidence type="ECO:0000313" key="2">
    <source>
        <dbReference type="EMBL" id="JAT78855.1"/>
    </source>
</evidence>
<keyword evidence="1" id="KW-0812">Transmembrane</keyword>
<organism evidence="2">
    <name type="scientific">Ornithodoros brasiliensis</name>
    <name type="common">Mouro tick</name>
    <dbReference type="NCBI Taxonomy" id="888526"/>
    <lineage>
        <taxon>Eukaryota</taxon>
        <taxon>Metazoa</taxon>
        <taxon>Ecdysozoa</taxon>
        <taxon>Arthropoda</taxon>
        <taxon>Chelicerata</taxon>
        <taxon>Arachnida</taxon>
        <taxon>Acari</taxon>
        <taxon>Parasitiformes</taxon>
        <taxon>Ixodida</taxon>
        <taxon>Ixodoidea</taxon>
        <taxon>Argasidae</taxon>
        <taxon>Ornithodorinae</taxon>
        <taxon>Ornithodoros</taxon>
    </lineage>
</organism>
<feature type="non-terminal residue" evidence="2">
    <location>
        <position position="1"/>
    </location>
</feature>
<keyword evidence="1" id="KW-0472">Membrane</keyword>
<accession>A0A1D2AIU8</accession>
<proteinExistence type="predicted"/>
<keyword evidence="1" id="KW-1133">Transmembrane helix</keyword>